<protein>
    <recommendedName>
        <fullName evidence="4">DUF5683 domain-containing protein</fullName>
    </recommendedName>
</protein>
<dbReference type="Proteomes" id="UP001204621">
    <property type="component" value="Unassembled WGS sequence"/>
</dbReference>
<keyword evidence="3" id="KW-1185">Reference proteome</keyword>
<dbReference type="EMBL" id="JANUGU010000001">
    <property type="protein sequence ID" value="MCS0657043.1"/>
    <property type="molecule type" value="Genomic_DNA"/>
</dbReference>
<accession>A0ABT2CST0</accession>
<evidence type="ECO:0000256" key="1">
    <source>
        <dbReference type="SAM" id="Phobius"/>
    </source>
</evidence>
<feature type="transmembrane region" description="Helical" evidence="1">
    <location>
        <begin position="30"/>
        <end position="48"/>
    </location>
</feature>
<comment type="caution">
    <text evidence="2">The sequence shown here is derived from an EMBL/GenBank/DDBJ whole genome shotgun (WGS) entry which is preliminary data.</text>
</comment>
<sequence>MNRAPAAALLSALVFPGVGHFYLRRPRRAWLFLVPALIAAVIWFGDVATQVSTILDQVTSGALAPVPVAIAAKLEKQGGGSPLVPLAEIVFGVCWVGAIIDAFVIGQKSR</sequence>
<proteinExistence type="predicted"/>
<keyword evidence="1" id="KW-0472">Membrane</keyword>
<gene>
    <name evidence="2" type="ORF">NX778_03090</name>
</gene>
<organism evidence="2 3">
    <name type="scientific">Massilia terrae</name>
    <dbReference type="NCBI Taxonomy" id="1811224"/>
    <lineage>
        <taxon>Bacteria</taxon>
        <taxon>Pseudomonadati</taxon>
        <taxon>Pseudomonadota</taxon>
        <taxon>Betaproteobacteria</taxon>
        <taxon>Burkholderiales</taxon>
        <taxon>Oxalobacteraceae</taxon>
        <taxon>Telluria group</taxon>
        <taxon>Massilia</taxon>
    </lineage>
</organism>
<name>A0ABT2CST0_9BURK</name>
<reference evidence="2 3" key="1">
    <citation type="submission" date="2022-08" db="EMBL/GenBank/DDBJ databases">
        <title>Reclassification of Massilia species as members of the genera Telluria, Duganella, Pseudoduganella, Mokoshia gen. nov. and Zemynaea gen. nov. using orthogonal and non-orthogonal genome-based approaches.</title>
        <authorList>
            <person name="Bowman J.P."/>
        </authorList>
    </citation>
    <scope>NUCLEOTIDE SEQUENCE [LARGE SCALE GENOMIC DNA]</scope>
    <source>
        <strain evidence="2 3">JCM 31606</strain>
    </source>
</reference>
<evidence type="ECO:0000313" key="2">
    <source>
        <dbReference type="EMBL" id="MCS0657043.1"/>
    </source>
</evidence>
<keyword evidence="1" id="KW-1133">Transmembrane helix</keyword>
<feature type="transmembrane region" description="Helical" evidence="1">
    <location>
        <begin position="6"/>
        <end position="23"/>
    </location>
</feature>
<evidence type="ECO:0008006" key="4">
    <source>
        <dbReference type="Google" id="ProtNLM"/>
    </source>
</evidence>
<keyword evidence="1" id="KW-0812">Transmembrane</keyword>
<feature type="transmembrane region" description="Helical" evidence="1">
    <location>
        <begin position="83"/>
        <end position="105"/>
    </location>
</feature>
<dbReference type="RefSeq" id="WP_258810206.1">
    <property type="nucleotide sequence ID" value="NZ_JANUGU010000001.1"/>
</dbReference>
<evidence type="ECO:0000313" key="3">
    <source>
        <dbReference type="Proteomes" id="UP001204621"/>
    </source>
</evidence>